<evidence type="ECO:0000256" key="7">
    <source>
        <dbReference type="RuleBase" id="RU364038"/>
    </source>
</evidence>
<dbReference type="InterPro" id="IPR018950">
    <property type="entry name" value="DiS-bond_isomerase_DsbC/G_N"/>
</dbReference>
<comment type="subcellular location">
    <subcellularLocation>
        <location evidence="1 7">Periplasm</location>
    </subcellularLocation>
</comment>
<dbReference type="InterPro" id="IPR033954">
    <property type="entry name" value="DiS-bond_Isoase_DsbC/G"/>
</dbReference>
<organism evidence="10 11">
    <name type="scientific">Alkanindiges hydrocarboniclasticus</name>
    <dbReference type="NCBI Taxonomy" id="1907941"/>
    <lineage>
        <taxon>Bacteria</taxon>
        <taxon>Pseudomonadati</taxon>
        <taxon>Pseudomonadota</taxon>
        <taxon>Gammaproteobacteria</taxon>
        <taxon>Moraxellales</taxon>
        <taxon>Moraxellaceae</taxon>
        <taxon>Alkanindiges</taxon>
    </lineage>
</organism>
<evidence type="ECO:0000256" key="5">
    <source>
        <dbReference type="ARBA" id="ARBA00023157"/>
    </source>
</evidence>
<keyword evidence="3 7" id="KW-0732">Signal</keyword>
<sequence>MKQLISALVITSASLSVAMADNASLLTTLKQKYPATQFKTVKESEIKGIYEVVMGKNVAYTDKTGDYFLFGNLIRMKDQADLTKSKVEEANKLDFAKLPFHQAIKFVAGNGQRKIAVFSDPDCPYCKRFEHELAKLDNITIYIFENPITELHPDAIKVARQIWCSKDQQAAWRNYLINQQKPDAPSDCENPVNANIKLAQQLGLNGTPMSVLEDGKVNVGASSAVELDTLLNDAHAQVTGRK</sequence>
<dbReference type="SUPFAM" id="SSF54423">
    <property type="entry name" value="DsbC/DsbG N-terminal domain-like"/>
    <property type="match status" value="1"/>
</dbReference>
<protein>
    <recommendedName>
        <fullName evidence="7">Thiol:disulfide interchange protein</fullName>
    </recommendedName>
</protein>
<dbReference type="GO" id="GO:0042597">
    <property type="term" value="C:periplasmic space"/>
    <property type="evidence" value="ECO:0007669"/>
    <property type="project" value="UniProtKB-SubCell"/>
</dbReference>
<dbReference type="InterPro" id="IPR009094">
    <property type="entry name" value="DiS-bond_isomerase_DsbC/G_N_sf"/>
</dbReference>
<dbReference type="AlphaFoldDB" id="A0A1S8CSD0"/>
<dbReference type="CDD" id="cd03020">
    <property type="entry name" value="DsbA_DsbC_DsbG"/>
    <property type="match status" value="1"/>
</dbReference>
<dbReference type="EMBL" id="MLCN01000055">
    <property type="protein sequence ID" value="ONG37390.1"/>
    <property type="molecule type" value="Genomic_DNA"/>
</dbReference>
<evidence type="ECO:0000256" key="3">
    <source>
        <dbReference type="ARBA" id="ARBA00022729"/>
    </source>
</evidence>
<keyword evidence="5" id="KW-1015">Disulfide bond</keyword>
<feature type="signal peptide" evidence="7">
    <location>
        <begin position="1"/>
        <end position="20"/>
    </location>
</feature>
<dbReference type="PANTHER" id="PTHR35272">
    <property type="entry name" value="THIOL:DISULFIDE INTERCHANGE PROTEIN DSBC-RELATED"/>
    <property type="match status" value="1"/>
</dbReference>
<accession>A0A1S8CSD0</accession>
<dbReference type="InterPro" id="IPR036249">
    <property type="entry name" value="Thioredoxin-like_sf"/>
</dbReference>
<comment type="similarity">
    <text evidence="2 7">Belongs to the thioredoxin family. DsbC subfamily.</text>
</comment>
<comment type="caution">
    <text evidence="10">The sequence shown here is derived from an EMBL/GenBank/DDBJ whole genome shotgun (WGS) entry which is preliminary data.</text>
</comment>
<reference evidence="10 11" key="1">
    <citation type="submission" date="2016-10" db="EMBL/GenBank/DDBJ databases">
        <title>Draft Genome sequence of Alkanindiges sp. strain H1.</title>
        <authorList>
            <person name="Subhash Y."/>
            <person name="Lee S."/>
        </authorList>
    </citation>
    <scope>NUCLEOTIDE SEQUENCE [LARGE SCALE GENOMIC DNA]</scope>
    <source>
        <strain evidence="10 11">H1</strain>
    </source>
</reference>
<feature type="domain" description="Disulphide bond isomerase DsbC/G N-terminal" evidence="8">
    <location>
        <begin position="17"/>
        <end position="83"/>
    </location>
</feature>
<keyword evidence="4 7" id="KW-0574">Periplasm</keyword>
<dbReference type="STRING" id="1907941.BKE30_14585"/>
<evidence type="ECO:0000256" key="6">
    <source>
        <dbReference type="ARBA" id="ARBA00023284"/>
    </source>
</evidence>
<dbReference type="PANTHER" id="PTHR35272:SF3">
    <property type="entry name" value="THIOL:DISULFIDE INTERCHANGE PROTEIN DSBC"/>
    <property type="match status" value="1"/>
</dbReference>
<dbReference type="InterPro" id="IPR051470">
    <property type="entry name" value="Thiol:disulfide_interchange"/>
</dbReference>
<evidence type="ECO:0000313" key="11">
    <source>
        <dbReference type="Proteomes" id="UP000192132"/>
    </source>
</evidence>
<feature type="chain" id="PRO_5011825155" description="Thiol:disulfide interchange protein" evidence="7">
    <location>
        <begin position="21"/>
        <end position="242"/>
    </location>
</feature>
<feature type="domain" description="Thioredoxin-like fold" evidence="9">
    <location>
        <begin position="108"/>
        <end position="231"/>
    </location>
</feature>
<evidence type="ECO:0000256" key="1">
    <source>
        <dbReference type="ARBA" id="ARBA00004418"/>
    </source>
</evidence>
<evidence type="ECO:0000313" key="10">
    <source>
        <dbReference type="EMBL" id="ONG37390.1"/>
    </source>
</evidence>
<dbReference type="Pfam" id="PF13098">
    <property type="entry name" value="Thioredoxin_2"/>
    <property type="match status" value="1"/>
</dbReference>
<dbReference type="SUPFAM" id="SSF52833">
    <property type="entry name" value="Thioredoxin-like"/>
    <property type="match status" value="1"/>
</dbReference>
<keyword evidence="6 7" id="KW-0676">Redox-active center</keyword>
<dbReference type="Gene3D" id="3.40.30.10">
    <property type="entry name" value="Glutaredoxin"/>
    <property type="match status" value="1"/>
</dbReference>
<evidence type="ECO:0000259" key="9">
    <source>
        <dbReference type="Pfam" id="PF13098"/>
    </source>
</evidence>
<dbReference type="Pfam" id="PF10411">
    <property type="entry name" value="DsbC_N"/>
    <property type="match status" value="1"/>
</dbReference>
<dbReference type="Proteomes" id="UP000192132">
    <property type="component" value="Unassembled WGS sequence"/>
</dbReference>
<comment type="function">
    <text evidence="7">Required for disulfide bond formation in some periplasmic proteins. Acts by transferring its disulfide bond to other proteins and is reduced in the process.</text>
</comment>
<keyword evidence="11" id="KW-1185">Reference proteome</keyword>
<name>A0A1S8CSD0_9GAMM</name>
<dbReference type="Gene3D" id="3.10.450.70">
    <property type="entry name" value="Disulphide bond isomerase, DsbC/G, N-terminal"/>
    <property type="match status" value="1"/>
</dbReference>
<proteinExistence type="inferred from homology"/>
<evidence type="ECO:0000259" key="8">
    <source>
        <dbReference type="Pfam" id="PF10411"/>
    </source>
</evidence>
<gene>
    <name evidence="10" type="ORF">BKE30_14585</name>
</gene>
<evidence type="ECO:0000256" key="2">
    <source>
        <dbReference type="ARBA" id="ARBA00009813"/>
    </source>
</evidence>
<dbReference type="InterPro" id="IPR012336">
    <property type="entry name" value="Thioredoxin-like_fold"/>
</dbReference>
<evidence type="ECO:0000256" key="4">
    <source>
        <dbReference type="ARBA" id="ARBA00022764"/>
    </source>
</evidence>